<evidence type="ECO:0000313" key="3">
    <source>
        <dbReference type="Proteomes" id="UP000009286"/>
    </source>
</evidence>
<gene>
    <name evidence="2" type="ordered locus">MICA_1244</name>
</gene>
<dbReference type="InterPro" id="IPR004919">
    <property type="entry name" value="GmrSD_N"/>
</dbReference>
<feature type="domain" description="GmrSD restriction endonucleases N-terminal" evidence="1">
    <location>
        <begin position="53"/>
        <end position="184"/>
    </location>
</feature>
<name>G2KRK5_MICAA</name>
<dbReference type="AlphaFoldDB" id="G2KRK5"/>
<dbReference type="HOGENOM" id="CLU_038557_2_1_5"/>
<evidence type="ECO:0000313" key="2">
    <source>
        <dbReference type="EMBL" id="AEP09567.1"/>
    </source>
</evidence>
<protein>
    <recommendedName>
        <fullName evidence="1">GmrSD restriction endonucleases N-terminal domain-containing protein</fullName>
    </recommendedName>
</protein>
<dbReference type="Pfam" id="PF03235">
    <property type="entry name" value="GmrSD_N"/>
    <property type="match status" value="1"/>
</dbReference>
<organism evidence="2 3">
    <name type="scientific">Micavibrio aeruginosavorus (strain ARL-13)</name>
    <dbReference type="NCBI Taxonomy" id="856793"/>
    <lineage>
        <taxon>Bacteria</taxon>
        <taxon>Pseudomonadati</taxon>
        <taxon>Bdellovibrionota</taxon>
        <taxon>Bdellovibrionia</taxon>
        <taxon>Bdellovibrionales</taxon>
        <taxon>Pseudobdellovibrionaceae</taxon>
        <taxon>Micavibrio</taxon>
    </lineage>
</organism>
<dbReference type="PANTHER" id="PTHR39639:SF1">
    <property type="entry name" value="DUF262 DOMAIN-CONTAINING PROTEIN"/>
    <property type="match status" value="1"/>
</dbReference>
<dbReference type="STRING" id="856793.MICA_1244"/>
<keyword evidence="3" id="KW-1185">Reference proteome</keyword>
<dbReference type="RefSeq" id="WP_014102790.1">
    <property type="nucleotide sequence ID" value="NC_016026.1"/>
</dbReference>
<accession>G2KRK5</accession>
<dbReference type="PANTHER" id="PTHR39639">
    <property type="entry name" value="CHROMOSOME 16, WHOLE GENOME SHOTGUN SEQUENCE"/>
    <property type="match status" value="1"/>
</dbReference>
<dbReference type="EMBL" id="CP002382">
    <property type="protein sequence ID" value="AEP09567.1"/>
    <property type="molecule type" value="Genomic_DNA"/>
</dbReference>
<dbReference type="KEGG" id="mai:MICA_1244"/>
<reference evidence="2 3" key="1">
    <citation type="journal article" date="2011" name="BMC Genomics">
        <title>Genomic insights into an obligate epibiotic bacterial predator: Micavibrio aeruginosavorus ARL-13.</title>
        <authorList>
            <person name="Wang Z."/>
            <person name="Kadouri D."/>
            <person name="Wu M."/>
        </authorList>
    </citation>
    <scope>NUCLEOTIDE SEQUENCE [LARGE SCALE GENOMIC DNA]</scope>
    <source>
        <strain evidence="2 3">ARL-13</strain>
    </source>
</reference>
<proteinExistence type="predicted"/>
<dbReference type="Proteomes" id="UP000009286">
    <property type="component" value="Chromosome"/>
</dbReference>
<dbReference type="eggNOG" id="COG1479">
    <property type="taxonomic scope" value="Bacteria"/>
</dbReference>
<sequence>MKTDVETDIDDVEELINVPVKERRLITQPYDNSVSSLIEAVSSKRLYLKPLHDRPHFQRNYVWDKKFASRLIESIILNVPIPPVYLSENEENELDVIDGQQRIYSIYMYVKNQFQLKGLEVYWNYNGLRFHELPAIHQRSILNYSIRSVVITNQSHPEIKFDVFERLNTNTRPLNSQELRNCMYRGNLNDLLHELVLHKPWLDIQDTKEPQGRMQDAEMILRFFAFHIGGVKNYKTPLKIWLNHTLKDGKHYDPKKIAKLKNAWEESIDKILLVFKPEEAFRRPDEKTGKYSRTLNKSIMDLQLYYFSKKSVDFLKQNKKEIRRAFQAILEDDAFKDLLTKSVDHKSRTEARFKKWDEFFGHLG</sequence>
<evidence type="ECO:0000259" key="1">
    <source>
        <dbReference type="Pfam" id="PF03235"/>
    </source>
</evidence>